<reference evidence="5" key="1">
    <citation type="submission" date="2011-02" db="EMBL/GenBank/DDBJ databases">
        <title>The Genome Sequence of Capsaspora owczarzaki ATCC 30864.</title>
        <authorList>
            <person name="Russ C."/>
            <person name="Cuomo C."/>
            <person name="Burger G."/>
            <person name="Gray M.W."/>
            <person name="Holland P.W.H."/>
            <person name="King N."/>
            <person name="Lang F.B.F."/>
            <person name="Roger A.J."/>
            <person name="Ruiz-Trillo I."/>
            <person name="Young S.K."/>
            <person name="Zeng Q."/>
            <person name="Gargeya S."/>
            <person name="Alvarado L."/>
            <person name="Berlin A."/>
            <person name="Chapman S.B."/>
            <person name="Chen Z."/>
            <person name="Freedman E."/>
            <person name="Gellesch M."/>
            <person name="Goldberg J."/>
            <person name="Griggs A."/>
            <person name="Gujja S."/>
            <person name="Heilman E."/>
            <person name="Heiman D."/>
            <person name="Howarth C."/>
            <person name="Mehta T."/>
            <person name="Neiman D."/>
            <person name="Pearson M."/>
            <person name="Roberts A."/>
            <person name="Saif S."/>
            <person name="Shea T."/>
            <person name="Shenoy N."/>
            <person name="Sisk P."/>
            <person name="Stolte C."/>
            <person name="Sykes S."/>
            <person name="White J."/>
            <person name="Yandava C."/>
            <person name="Haas B."/>
            <person name="Nusbaum C."/>
            <person name="Birren B."/>
        </authorList>
    </citation>
    <scope>NUCLEOTIDE SEQUENCE</scope>
    <source>
        <strain evidence="5">ATCC 30864</strain>
    </source>
</reference>
<dbReference type="SUPFAM" id="SSF46785">
    <property type="entry name" value="Winged helix' DNA-binding domain"/>
    <property type="match status" value="1"/>
</dbReference>
<dbReference type="EMBL" id="KE346376">
    <property type="protein sequence ID" value="KJE98065.1"/>
    <property type="molecule type" value="Genomic_DNA"/>
</dbReference>
<comment type="similarity">
    <text evidence="1">Belongs to the proteasome subunit p55 family.</text>
</comment>
<dbReference type="Gene3D" id="1.10.10.10">
    <property type="entry name" value="Winged helix-like DNA-binding domain superfamily/Winged helix DNA-binding domain"/>
    <property type="match status" value="1"/>
</dbReference>
<keyword evidence="2 4" id="KW-0647">Proteasome</keyword>
<dbReference type="InterPro" id="IPR036390">
    <property type="entry name" value="WH_DNA-bd_sf"/>
</dbReference>
<protein>
    <submittedName>
        <fullName evidence="4">Proteasome 26S non-ATPase subunit 12, variant</fullName>
    </submittedName>
</protein>
<dbReference type="FunFam" id="1.10.10.10:FF:000070">
    <property type="entry name" value="26S proteasome non-ATPase regulatory subunit 12"/>
    <property type="match status" value="1"/>
</dbReference>
<organism evidence="4 5">
    <name type="scientific">Capsaspora owczarzaki (strain ATCC 30864)</name>
    <dbReference type="NCBI Taxonomy" id="595528"/>
    <lineage>
        <taxon>Eukaryota</taxon>
        <taxon>Filasterea</taxon>
        <taxon>Capsaspora</taxon>
    </lineage>
</organism>
<proteinExistence type="inferred from homology"/>
<dbReference type="Pfam" id="PF22241">
    <property type="entry name" value="PSMD12-CSN4_N"/>
    <property type="match status" value="1"/>
</dbReference>
<evidence type="ECO:0000256" key="1">
    <source>
        <dbReference type="ARBA" id="ARBA00006397"/>
    </source>
</evidence>
<evidence type="ECO:0000259" key="3">
    <source>
        <dbReference type="PROSITE" id="PS50250"/>
    </source>
</evidence>
<dbReference type="GO" id="GO:0008541">
    <property type="term" value="C:proteasome regulatory particle, lid subcomplex"/>
    <property type="evidence" value="ECO:0007669"/>
    <property type="project" value="TreeGrafter"/>
</dbReference>
<dbReference type="OrthoDB" id="268763at2759"/>
<evidence type="ECO:0000256" key="2">
    <source>
        <dbReference type="ARBA" id="ARBA00022942"/>
    </source>
</evidence>
<dbReference type="InterPro" id="IPR040134">
    <property type="entry name" value="PSMD12/CSN4"/>
</dbReference>
<dbReference type="PANTHER" id="PTHR10855">
    <property type="entry name" value="26S PROTEASOME NON-ATPASE REGULATORY SUBUNIT 12/COP9 SIGNALOSOME COMPLEX SUBUNIT 4"/>
    <property type="match status" value="1"/>
</dbReference>
<dbReference type="Pfam" id="PF01399">
    <property type="entry name" value="PCI"/>
    <property type="match status" value="1"/>
</dbReference>
<name>A0A0D2WXR5_CAPO3</name>
<dbReference type="SMART" id="SM00088">
    <property type="entry name" value="PINT"/>
    <property type="match status" value="1"/>
</dbReference>
<dbReference type="GO" id="GO:0005737">
    <property type="term" value="C:cytoplasm"/>
    <property type="evidence" value="ECO:0007669"/>
    <property type="project" value="TreeGrafter"/>
</dbReference>
<dbReference type="PANTHER" id="PTHR10855:SF1">
    <property type="entry name" value="26S PROTEASOME NON-ATPASE REGULATORY SUBUNIT 12"/>
    <property type="match status" value="1"/>
</dbReference>
<dbReference type="InterPro" id="IPR000717">
    <property type="entry name" value="PCI_dom"/>
</dbReference>
<accession>A0A0D2WXR5</accession>
<dbReference type="PROSITE" id="PS50250">
    <property type="entry name" value="PCI"/>
    <property type="match status" value="1"/>
</dbReference>
<evidence type="ECO:0000313" key="5">
    <source>
        <dbReference type="Proteomes" id="UP000008743"/>
    </source>
</evidence>
<feature type="domain" description="PCI" evidence="3">
    <location>
        <begin position="139"/>
        <end position="310"/>
    </location>
</feature>
<dbReference type="AlphaFoldDB" id="A0A0D2WXR5"/>
<dbReference type="InterPro" id="IPR054559">
    <property type="entry name" value="PSMD12-CSN4-like_N"/>
</dbReference>
<dbReference type="InterPro" id="IPR036388">
    <property type="entry name" value="WH-like_DNA-bd_sf"/>
</dbReference>
<dbReference type="Proteomes" id="UP000008743">
    <property type="component" value="Unassembled WGS sequence"/>
</dbReference>
<evidence type="ECO:0000313" key="4">
    <source>
        <dbReference type="EMBL" id="KJE98065.1"/>
    </source>
</evidence>
<keyword evidence="5" id="KW-1185">Reference proteome</keyword>
<gene>
    <name evidence="4" type="ORF">CAOG_008097</name>
</gene>
<dbReference type="Pfam" id="PF18098">
    <property type="entry name" value="RPN5_C"/>
    <property type="match status" value="1"/>
</dbReference>
<dbReference type="InterPro" id="IPR040896">
    <property type="entry name" value="RPN5_C"/>
</dbReference>
<dbReference type="GO" id="GO:0005634">
    <property type="term" value="C:nucleus"/>
    <property type="evidence" value="ECO:0007669"/>
    <property type="project" value="UniProtKB-ARBA"/>
</dbReference>
<sequence length="348" mass="40165">MVQEASTYVEQISDMEQKLSLIETLRTVTAGKIYVEIERARLTRTLAQIREAEGKIGEAAEVLQELQVETFGSMDRKEKVDFILEQMRLCLAKQDFIRTQIISKKISPKFFDNPDHQELRIRFNQLMIQVEQHDRDHMATSKLYRGIYATSAVQSDPAQWHAALQAAVLYLILAPFDNEQSDLLHRTQADKRLKQLPQLESLLKLFTTAELINWVDLEATYGAELRNGDVFAATEAGAQRWEDLKKRVIEHNIRVISKYYTRIDAARLAELLNLSVLESEKRLSELVVAKTVWARIDRPSGIVTFKEVKDPAERLNQWSRNIDSLMHLVDKTTHLIVKEEMVHRIAAK</sequence>